<gene>
    <name evidence="2" type="primary">LOC106012583</name>
</gene>
<reference evidence="2" key="1">
    <citation type="submission" date="2025-08" db="UniProtKB">
        <authorList>
            <consortium name="RefSeq"/>
        </authorList>
    </citation>
    <scope>IDENTIFICATION</scope>
</reference>
<keyword evidence="1" id="KW-1185">Reference proteome</keyword>
<name>A0ABM1VXU4_APLCA</name>
<dbReference type="GeneID" id="106012583"/>
<proteinExistence type="predicted"/>
<accession>A0ABM1VXU4</accession>
<evidence type="ECO:0000313" key="2">
    <source>
        <dbReference type="RefSeq" id="XP_035827237.1"/>
    </source>
</evidence>
<sequence>MVQGVERRVSHQMNTGTISRRTLRRILERGAEHVKVALYKGGVELHHITFDGSSSNLTSWFSPDRILDTSWDDPQNATYFALEAHRFLIYGPYNGCPTDYGWMLVVDSPQDNCPSILSNMPTWPRFIYSTATTRVTWSVGGSGVGHAEVFAVFVKLATR</sequence>
<organism evidence="1 2">
    <name type="scientific">Aplysia californica</name>
    <name type="common">California sea hare</name>
    <dbReference type="NCBI Taxonomy" id="6500"/>
    <lineage>
        <taxon>Eukaryota</taxon>
        <taxon>Metazoa</taxon>
        <taxon>Spiralia</taxon>
        <taxon>Lophotrochozoa</taxon>
        <taxon>Mollusca</taxon>
        <taxon>Gastropoda</taxon>
        <taxon>Heterobranchia</taxon>
        <taxon>Euthyneura</taxon>
        <taxon>Tectipleura</taxon>
        <taxon>Aplysiida</taxon>
        <taxon>Aplysioidea</taxon>
        <taxon>Aplysiidae</taxon>
        <taxon>Aplysia</taxon>
    </lineage>
</organism>
<dbReference type="RefSeq" id="XP_035827237.1">
    <property type="nucleotide sequence ID" value="XM_035971344.1"/>
</dbReference>
<evidence type="ECO:0000313" key="1">
    <source>
        <dbReference type="Proteomes" id="UP000694888"/>
    </source>
</evidence>
<protein>
    <submittedName>
        <fullName evidence="2">Uncharacterized protein LOC106012583</fullName>
    </submittedName>
</protein>
<dbReference type="Proteomes" id="UP000694888">
    <property type="component" value="Unplaced"/>
</dbReference>